<keyword evidence="3" id="KW-1185">Reference proteome</keyword>
<reference evidence="2 3" key="1">
    <citation type="submission" date="2019-03" db="EMBL/GenBank/DDBJ databases">
        <title>First draft genome of Liparis tanakae, snailfish: a comprehensive survey of snailfish specific genes.</title>
        <authorList>
            <person name="Kim W."/>
            <person name="Song I."/>
            <person name="Jeong J.-H."/>
            <person name="Kim D."/>
            <person name="Kim S."/>
            <person name="Ryu S."/>
            <person name="Song J.Y."/>
            <person name="Lee S.K."/>
        </authorList>
    </citation>
    <scope>NUCLEOTIDE SEQUENCE [LARGE SCALE GENOMIC DNA]</scope>
    <source>
        <tissue evidence="2">Muscle</tissue>
    </source>
</reference>
<dbReference type="EMBL" id="SRLO01001479">
    <property type="protein sequence ID" value="TNN37500.1"/>
    <property type="molecule type" value="Genomic_DNA"/>
</dbReference>
<comment type="caution">
    <text evidence="2">The sequence shown here is derived from an EMBL/GenBank/DDBJ whole genome shotgun (WGS) entry which is preliminary data.</text>
</comment>
<protein>
    <submittedName>
        <fullName evidence="2">Uncharacterized protein</fullName>
    </submittedName>
</protein>
<feature type="region of interest" description="Disordered" evidence="1">
    <location>
        <begin position="55"/>
        <end position="91"/>
    </location>
</feature>
<dbReference type="AlphaFoldDB" id="A0A4Z2F9C3"/>
<evidence type="ECO:0000313" key="3">
    <source>
        <dbReference type="Proteomes" id="UP000314294"/>
    </source>
</evidence>
<sequence length="91" mass="9740">MLAAYSHPEGVITFVEERSVKRVVQHQRLGLGDRRPHLGPALPFVLQLKLAAEQAALPQPEEPGSSSGVTAADRRKPLDCGVSGDDRASIS</sequence>
<dbReference type="Proteomes" id="UP000314294">
    <property type="component" value="Unassembled WGS sequence"/>
</dbReference>
<gene>
    <name evidence="2" type="ORF">EYF80_052334</name>
</gene>
<organism evidence="2 3">
    <name type="scientific">Liparis tanakae</name>
    <name type="common">Tanaka's snailfish</name>
    <dbReference type="NCBI Taxonomy" id="230148"/>
    <lineage>
        <taxon>Eukaryota</taxon>
        <taxon>Metazoa</taxon>
        <taxon>Chordata</taxon>
        <taxon>Craniata</taxon>
        <taxon>Vertebrata</taxon>
        <taxon>Euteleostomi</taxon>
        <taxon>Actinopterygii</taxon>
        <taxon>Neopterygii</taxon>
        <taxon>Teleostei</taxon>
        <taxon>Neoteleostei</taxon>
        <taxon>Acanthomorphata</taxon>
        <taxon>Eupercaria</taxon>
        <taxon>Perciformes</taxon>
        <taxon>Cottioidei</taxon>
        <taxon>Cottales</taxon>
        <taxon>Liparidae</taxon>
        <taxon>Liparis</taxon>
    </lineage>
</organism>
<accession>A0A4Z2F9C3</accession>
<feature type="compositionally biased region" description="Basic and acidic residues" evidence="1">
    <location>
        <begin position="72"/>
        <end position="91"/>
    </location>
</feature>
<evidence type="ECO:0000256" key="1">
    <source>
        <dbReference type="SAM" id="MobiDB-lite"/>
    </source>
</evidence>
<evidence type="ECO:0000313" key="2">
    <source>
        <dbReference type="EMBL" id="TNN37500.1"/>
    </source>
</evidence>
<name>A0A4Z2F9C3_9TELE</name>
<proteinExistence type="predicted"/>